<dbReference type="SMART" id="SM00065">
    <property type="entry name" value="GAF"/>
    <property type="match status" value="1"/>
</dbReference>
<gene>
    <name evidence="5" type="ORF">BCF55_1165</name>
</gene>
<dbReference type="InterPro" id="IPR013767">
    <property type="entry name" value="PAS_fold"/>
</dbReference>
<dbReference type="CDD" id="cd01948">
    <property type="entry name" value="EAL"/>
    <property type="match status" value="1"/>
</dbReference>
<organism evidence="5 6">
    <name type="scientific">Hydrogenivirga caldilitoris</name>
    <dbReference type="NCBI Taxonomy" id="246264"/>
    <lineage>
        <taxon>Bacteria</taxon>
        <taxon>Pseudomonadati</taxon>
        <taxon>Aquificota</taxon>
        <taxon>Aquificia</taxon>
        <taxon>Aquificales</taxon>
        <taxon>Aquificaceae</taxon>
        <taxon>Hydrogenivirga</taxon>
    </lineage>
</organism>
<dbReference type="SMART" id="SM00091">
    <property type="entry name" value="PAS"/>
    <property type="match status" value="2"/>
</dbReference>
<evidence type="ECO:0000313" key="6">
    <source>
        <dbReference type="Proteomes" id="UP000267841"/>
    </source>
</evidence>
<dbReference type="InterPro" id="IPR029016">
    <property type="entry name" value="GAF-like_dom_sf"/>
</dbReference>
<dbReference type="InterPro" id="IPR043128">
    <property type="entry name" value="Rev_trsase/Diguanyl_cyclase"/>
</dbReference>
<dbReference type="InterPro" id="IPR001610">
    <property type="entry name" value="PAC"/>
</dbReference>
<dbReference type="SUPFAM" id="SSF55781">
    <property type="entry name" value="GAF domain-like"/>
    <property type="match status" value="1"/>
</dbReference>
<dbReference type="Pfam" id="PF00989">
    <property type="entry name" value="PAS"/>
    <property type="match status" value="1"/>
</dbReference>
<feature type="domain" description="PAC" evidence="2">
    <location>
        <begin position="577"/>
        <end position="630"/>
    </location>
</feature>
<dbReference type="Pfam" id="PF13426">
    <property type="entry name" value="PAS_9"/>
    <property type="match status" value="1"/>
</dbReference>
<proteinExistence type="predicted"/>
<sequence length="1045" mass="120469">MLEFAVCPHDTYKGVAKWIKFTRELGKLAESEVKLITFSSFREERERLEESFDIYYASPSIAAELYKKGYMPAAKIREQEDSLLLVGKEPPKEEYTVALADLKAVKYGLLAFERIDLGKIRVLYTESHEETLQLVDSGVADYGIVYEENLESWKGRELKVIERINLGTSHLFMVKGERVVDIRDKLLRLPKVVPAGEEDIKKVFELEKRFEKLLKRWEEYDIAMAVLNAPAVGILIYQEGIVYVNNYLCELLGYEREELLGKPAEIVVAEEERERIREVIRKRLSGEKFTFTHRELKFRKKDGSEVWTSVFSSTILYEGKYAGFVVVIDITKRKRLEGLYKLIREVNQAITQSLLEEELFERICRALTEKMGLRFVWVGKPDENGWVRPVVRCGHEEGYLEKVRISVNPEVPEGRGPTGTALREGRIVINPDTKSNPAMGPWREEMLKRGYLSSCAVPIQVEGETVYVLNLYASEPYFFEEENREVLEELKGDIEFGLSRMREFRNALIISKALELTNDWVLVTDRNGNILYVNDAVCRISGYEREELIGKNPRVFKSGLHDEAFYKKLWETILSGKSFHAVFVNRKKDGELFHIEQTIAPVELPGGEKRFVSVGRDITRELEMSEEIEKLKFYDALTGLLNLSNLALKVSETLKKGEKAGALIVLDLYNMAFINKNYGFRVGDAVLKEVANRLRNTFRDYDLVAKVGGDEFALFIYPMRKREDALIVAEKLKEVLAQPVEIENMRLTLGMNAGVSIFPSDGRTFHELYEKASVALHAAKSEGENEVRFYDEEMERKAEGFVRAESLLEKAVRERLFVFEFQPYFRLKDMGVAGLEALLRIRERDGTLHYPSEFIDYLENSRFLRDFENSSLEELRRLLEKFRVPISLNVSARSFRNDEFMDKLFGLAEDFPGKLVVEITERLLVEDVERTKRILSRIREFAKVAVDDFGTGYSSLAYLKELPVDIVKIDMGFIRGMMESERDRALVEVIVEFAGRIGMESLAEGVETEEQLRILKEMGCTYAQGFYLARPMPEEKVEELLRDEG</sequence>
<dbReference type="EMBL" id="RCCJ01000001">
    <property type="protein sequence ID" value="RLJ70878.1"/>
    <property type="molecule type" value="Genomic_DNA"/>
</dbReference>
<feature type="domain" description="PAS" evidence="1">
    <location>
        <begin position="241"/>
        <end position="287"/>
    </location>
</feature>
<dbReference type="Proteomes" id="UP000267841">
    <property type="component" value="Unassembled WGS sequence"/>
</dbReference>
<protein>
    <submittedName>
        <fullName evidence="5">PAS domain S-box-containing protein/diguanylate cyclase (GGDEF)-like protein</fullName>
    </submittedName>
</protein>
<dbReference type="InterPro" id="IPR029787">
    <property type="entry name" value="Nucleotide_cyclase"/>
</dbReference>
<dbReference type="PROSITE" id="PS50113">
    <property type="entry name" value="PAC"/>
    <property type="match status" value="1"/>
</dbReference>
<dbReference type="SUPFAM" id="SSF55073">
    <property type="entry name" value="Nucleotide cyclase"/>
    <property type="match status" value="1"/>
</dbReference>
<accession>A0A497XPR1</accession>
<feature type="domain" description="GGDEF" evidence="4">
    <location>
        <begin position="659"/>
        <end position="792"/>
    </location>
</feature>
<dbReference type="InterPro" id="IPR052155">
    <property type="entry name" value="Biofilm_reg_signaling"/>
</dbReference>
<dbReference type="Gene3D" id="3.30.450.20">
    <property type="entry name" value="PAS domain"/>
    <property type="match status" value="2"/>
</dbReference>
<dbReference type="GO" id="GO:0006355">
    <property type="term" value="P:regulation of DNA-templated transcription"/>
    <property type="evidence" value="ECO:0007669"/>
    <property type="project" value="InterPro"/>
</dbReference>
<dbReference type="SMART" id="SM00052">
    <property type="entry name" value="EAL"/>
    <property type="match status" value="1"/>
</dbReference>
<dbReference type="InterPro" id="IPR000700">
    <property type="entry name" value="PAS-assoc_C"/>
</dbReference>
<dbReference type="SMART" id="SM00267">
    <property type="entry name" value="GGDEF"/>
    <property type="match status" value="1"/>
</dbReference>
<dbReference type="Gene3D" id="3.30.70.270">
    <property type="match status" value="1"/>
</dbReference>
<evidence type="ECO:0000259" key="1">
    <source>
        <dbReference type="PROSITE" id="PS50112"/>
    </source>
</evidence>
<dbReference type="NCBIfam" id="TIGR00254">
    <property type="entry name" value="GGDEF"/>
    <property type="match status" value="1"/>
</dbReference>
<comment type="caution">
    <text evidence="5">The sequence shown here is derived from an EMBL/GenBank/DDBJ whole genome shotgun (WGS) entry which is preliminary data.</text>
</comment>
<name>A0A497XPR1_9AQUI</name>
<dbReference type="PROSITE" id="PS50883">
    <property type="entry name" value="EAL"/>
    <property type="match status" value="1"/>
</dbReference>
<dbReference type="SUPFAM" id="SSF141868">
    <property type="entry name" value="EAL domain-like"/>
    <property type="match status" value="1"/>
</dbReference>
<dbReference type="SMART" id="SM00086">
    <property type="entry name" value="PAC"/>
    <property type="match status" value="2"/>
</dbReference>
<dbReference type="SUPFAM" id="SSF55785">
    <property type="entry name" value="PYP-like sensor domain (PAS domain)"/>
    <property type="match status" value="2"/>
</dbReference>
<dbReference type="CDD" id="cd00130">
    <property type="entry name" value="PAS"/>
    <property type="match status" value="2"/>
</dbReference>
<dbReference type="InterPro" id="IPR000014">
    <property type="entry name" value="PAS"/>
</dbReference>
<dbReference type="PROSITE" id="PS50112">
    <property type="entry name" value="PAS"/>
    <property type="match status" value="2"/>
</dbReference>
<dbReference type="InterPro" id="IPR000160">
    <property type="entry name" value="GGDEF_dom"/>
</dbReference>
<evidence type="ECO:0000259" key="2">
    <source>
        <dbReference type="PROSITE" id="PS50113"/>
    </source>
</evidence>
<evidence type="ECO:0000259" key="3">
    <source>
        <dbReference type="PROSITE" id="PS50883"/>
    </source>
</evidence>
<dbReference type="Pfam" id="PF00990">
    <property type="entry name" value="GGDEF"/>
    <property type="match status" value="1"/>
</dbReference>
<dbReference type="InterPro" id="IPR003018">
    <property type="entry name" value="GAF"/>
</dbReference>
<feature type="domain" description="PAS" evidence="1">
    <location>
        <begin position="506"/>
        <end position="563"/>
    </location>
</feature>
<keyword evidence="6" id="KW-1185">Reference proteome</keyword>
<dbReference type="PROSITE" id="PS50887">
    <property type="entry name" value="GGDEF"/>
    <property type="match status" value="1"/>
</dbReference>
<dbReference type="Gene3D" id="3.20.20.450">
    <property type="entry name" value="EAL domain"/>
    <property type="match status" value="1"/>
</dbReference>
<dbReference type="InterPro" id="IPR035919">
    <property type="entry name" value="EAL_sf"/>
</dbReference>
<dbReference type="Pfam" id="PF00563">
    <property type="entry name" value="EAL"/>
    <property type="match status" value="1"/>
</dbReference>
<dbReference type="Pfam" id="PF13185">
    <property type="entry name" value="GAF_2"/>
    <property type="match status" value="1"/>
</dbReference>
<dbReference type="NCBIfam" id="TIGR00229">
    <property type="entry name" value="sensory_box"/>
    <property type="match status" value="2"/>
</dbReference>
<feature type="domain" description="EAL" evidence="3">
    <location>
        <begin position="801"/>
        <end position="1045"/>
    </location>
</feature>
<evidence type="ECO:0000313" key="5">
    <source>
        <dbReference type="EMBL" id="RLJ70878.1"/>
    </source>
</evidence>
<dbReference type="CDD" id="cd01949">
    <property type="entry name" value="GGDEF"/>
    <property type="match status" value="1"/>
</dbReference>
<dbReference type="PANTHER" id="PTHR44757">
    <property type="entry name" value="DIGUANYLATE CYCLASE DGCP"/>
    <property type="match status" value="1"/>
</dbReference>
<reference evidence="5 6" key="1">
    <citation type="submission" date="2018-10" db="EMBL/GenBank/DDBJ databases">
        <title>Genomic Encyclopedia of Archaeal and Bacterial Type Strains, Phase II (KMG-II): from individual species to whole genera.</title>
        <authorList>
            <person name="Goeker M."/>
        </authorList>
    </citation>
    <scope>NUCLEOTIDE SEQUENCE [LARGE SCALE GENOMIC DNA]</scope>
    <source>
        <strain evidence="5 6">DSM 16510</strain>
    </source>
</reference>
<dbReference type="RefSeq" id="WP_121011304.1">
    <property type="nucleotide sequence ID" value="NZ_RCCJ01000001.1"/>
</dbReference>
<evidence type="ECO:0000259" key="4">
    <source>
        <dbReference type="PROSITE" id="PS50887"/>
    </source>
</evidence>
<dbReference type="AlphaFoldDB" id="A0A497XPR1"/>
<dbReference type="PANTHER" id="PTHR44757:SF2">
    <property type="entry name" value="BIOFILM ARCHITECTURE MAINTENANCE PROTEIN MBAA"/>
    <property type="match status" value="1"/>
</dbReference>
<dbReference type="OrthoDB" id="9762141at2"/>
<dbReference type="InterPro" id="IPR035965">
    <property type="entry name" value="PAS-like_dom_sf"/>
</dbReference>
<dbReference type="InterPro" id="IPR001633">
    <property type="entry name" value="EAL_dom"/>
</dbReference>
<dbReference type="Gene3D" id="3.30.450.40">
    <property type="match status" value="1"/>
</dbReference>